<evidence type="ECO:0000313" key="3">
    <source>
        <dbReference type="Proteomes" id="UP000012019"/>
    </source>
</evidence>
<dbReference type="Proteomes" id="UP000012019">
    <property type="component" value="Unassembled WGS sequence"/>
</dbReference>
<comment type="caution">
    <text evidence="2">The sequence shown here is derived from an EMBL/GenBank/DDBJ whole genome shotgun (WGS) entry which is preliminary data.</text>
</comment>
<dbReference type="GO" id="GO:0016740">
    <property type="term" value="F:transferase activity"/>
    <property type="evidence" value="ECO:0007669"/>
    <property type="project" value="UniProtKB-KW"/>
</dbReference>
<dbReference type="PANTHER" id="PTHR43179">
    <property type="entry name" value="RHAMNOSYLTRANSFERASE WBBL"/>
    <property type="match status" value="1"/>
</dbReference>
<dbReference type="InterPro" id="IPR029044">
    <property type="entry name" value="Nucleotide-diphossugar_trans"/>
</dbReference>
<feature type="domain" description="Glycosyltransferase 2-like" evidence="1">
    <location>
        <begin position="8"/>
        <end position="115"/>
    </location>
</feature>
<dbReference type="EMBL" id="APHR01000087">
    <property type="protein sequence ID" value="EMR11901.1"/>
    <property type="molecule type" value="Genomic_DNA"/>
</dbReference>
<evidence type="ECO:0000313" key="2">
    <source>
        <dbReference type="EMBL" id="EMR11901.1"/>
    </source>
</evidence>
<gene>
    <name evidence="2" type="ORF">MPL1_13177</name>
</gene>
<dbReference type="CDD" id="cd04186">
    <property type="entry name" value="GT_2_like_c"/>
    <property type="match status" value="1"/>
</dbReference>
<dbReference type="RefSeq" id="WP_009727569.1">
    <property type="nucleotide sequence ID" value="NZ_APHR01000087.1"/>
</dbReference>
<reference evidence="2 3" key="1">
    <citation type="journal article" date="2013" name="Genome Announc.">
        <title>Draft Genome Sequence of Methylophaga lonarensis MPLT, a Haloalkaliphilic (Non-Methane-Utilizing) Methylotroph.</title>
        <authorList>
            <person name="Shetty S.A."/>
            <person name="Marathe N.P."/>
            <person name="Munot H."/>
            <person name="Antony C.P."/>
            <person name="Dhotre D.P."/>
            <person name="Murrell J.C."/>
            <person name="Shouche Y.S."/>
        </authorList>
    </citation>
    <scope>NUCLEOTIDE SEQUENCE [LARGE SCALE GENOMIC DNA]</scope>
    <source>
        <strain evidence="2 3">MPL</strain>
    </source>
</reference>
<keyword evidence="3" id="KW-1185">Reference proteome</keyword>
<sequence length="315" mass="34901">MTDNKLAIVIVNWNAGHQLADCVHSILAHGDDLVSKIIVVDNGSVDGSLEKIHGLPGVVVIRTGKNLGFAAACNIGATEADSTYLLFLNPDTRLQERSLSVPLAFMDRAENAGVGICGIQLVDEQGEVSRSCARFPTLGRLSAPAIGLDKLPGLDGIGMHMLEWDHQHSRQVDHVIGAFYLIRKAVFEACEGFDERFFVYLEDLDLSFRAKQAGWDSWYLTEARAFHAGGGTSRQVKAKRLFYSLSSRLLYGFKHFSRWKAGCLVLVTCLIEPFTRTVFCLLKRDWSGIRNTAFAYILLYRALPQIILGKRVGEP</sequence>
<dbReference type="AlphaFoldDB" id="M7NXJ5"/>
<dbReference type="STRING" id="1286106.MPL1_13177"/>
<accession>M7NXJ5</accession>
<organism evidence="2 3">
    <name type="scientific">Methylophaga lonarensis MPL</name>
    <dbReference type="NCBI Taxonomy" id="1286106"/>
    <lineage>
        <taxon>Bacteria</taxon>
        <taxon>Pseudomonadati</taxon>
        <taxon>Pseudomonadota</taxon>
        <taxon>Gammaproteobacteria</taxon>
        <taxon>Thiotrichales</taxon>
        <taxon>Piscirickettsiaceae</taxon>
        <taxon>Methylophaga</taxon>
    </lineage>
</organism>
<dbReference type="Gene3D" id="3.90.550.10">
    <property type="entry name" value="Spore Coat Polysaccharide Biosynthesis Protein SpsA, Chain A"/>
    <property type="match status" value="1"/>
</dbReference>
<dbReference type="PANTHER" id="PTHR43179:SF7">
    <property type="entry name" value="RHAMNOSYLTRANSFERASE WBBL"/>
    <property type="match status" value="1"/>
</dbReference>
<dbReference type="SUPFAM" id="SSF53448">
    <property type="entry name" value="Nucleotide-diphospho-sugar transferases"/>
    <property type="match status" value="1"/>
</dbReference>
<keyword evidence="2" id="KW-0808">Transferase</keyword>
<dbReference type="Pfam" id="PF00535">
    <property type="entry name" value="Glycos_transf_2"/>
    <property type="match status" value="1"/>
</dbReference>
<dbReference type="OrthoDB" id="9802649at2"/>
<proteinExistence type="predicted"/>
<dbReference type="PATRIC" id="fig|1286106.3.peg.2627"/>
<name>M7NXJ5_9GAMM</name>
<dbReference type="InterPro" id="IPR001173">
    <property type="entry name" value="Glyco_trans_2-like"/>
</dbReference>
<dbReference type="eggNOG" id="COG1216">
    <property type="taxonomic scope" value="Bacteria"/>
</dbReference>
<protein>
    <submittedName>
        <fullName evidence="2">Glycosyl transferase family protein</fullName>
    </submittedName>
</protein>
<evidence type="ECO:0000259" key="1">
    <source>
        <dbReference type="Pfam" id="PF00535"/>
    </source>
</evidence>